<evidence type="ECO:0000313" key="2">
    <source>
        <dbReference type="Proteomes" id="UP000308600"/>
    </source>
</evidence>
<proteinExistence type="predicted"/>
<keyword evidence="2" id="KW-1185">Reference proteome</keyword>
<dbReference type="Proteomes" id="UP000308600">
    <property type="component" value="Unassembled WGS sequence"/>
</dbReference>
<sequence length="343" mass="39148">MSGTDSQQPVVDKKRKSKETVANPPNKRMKHPHPSLPDFIKHPTFWADDGSVLVQIEDVRMRLHRSRLKTNSTWFAELFDGKISGGIYDPDIMEQDDDGLPLYRLDMMDVKLNDFEVLLTAMDNALDFFLEKPTFSCIAALIRVSSTLQFPRFFSYAESILDSQFSRMLSPPFSVKEAVEAIDLGRRYSHPQLVKRAFYELARVPGQFRLLVTPNEDQLPKGSSPLLERLDVGDFAILLDLQRELSRTWLELTDLPPIGCTQPGGVCASSSPSKTWEIVHGTGIMKEHQLDPMSGICKLAEIDWKGNGYCDGCRNERIRFLTEQRTKLWVEKMETWLNLQVPL</sequence>
<dbReference type="EMBL" id="ML208433">
    <property type="protein sequence ID" value="TFK65523.1"/>
    <property type="molecule type" value="Genomic_DNA"/>
</dbReference>
<gene>
    <name evidence="1" type="ORF">BDN72DRAFT_845402</name>
</gene>
<evidence type="ECO:0000313" key="1">
    <source>
        <dbReference type="EMBL" id="TFK65523.1"/>
    </source>
</evidence>
<reference evidence="1 2" key="1">
    <citation type="journal article" date="2019" name="Nat. Ecol. Evol.">
        <title>Megaphylogeny resolves global patterns of mushroom evolution.</title>
        <authorList>
            <person name="Varga T."/>
            <person name="Krizsan K."/>
            <person name="Foldi C."/>
            <person name="Dima B."/>
            <person name="Sanchez-Garcia M."/>
            <person name="Sanchez-Ramirez S."/>
            <person name="Szollosi G.J."/>
            <person name="Szarkandi J.G."/>
            <person name="Papp V."/>
            <person name="Albert L."/>
            <person name="Andreopoulos W."/>
            <person name="Angelini C."/>
            <person name="Antonin V."/>
            <person name="Barry K.W."/>
            <person name="Bougher N.L."/>
            <person name="Buchanan P."/>
            <person name="Buyck B."/>
            <person name="Bense V."/>
            <person name="Catcheside P."/>
            <person name="Chovatia M."/>
            <person name="Cooper J."/>
            <person name="Damon W."/>
            <person name="Desjardin D."/>
            <person name="Finy P."/>
            <person name="Geml J."/>
            <person name="Haridas S."/>
            <person name="Hughes K."/>
            <person name="Justo A."/>
            <person name="Karasinski D."/>
            <person name="Kautmanova I."/>
            <person name="Kiss B."/>
            <person name="Kocsube S."/>
            <person name="Kotiranta H."/>
            <person name="LaButti K.M."/>
            <person name="Lechner B.E."/>
            <person name="Liimatainen K."/>
            <person name="Lipzen A."/>
            <person name="Lukacs Z."/>
            <person name="Mihaltcheva S."/>
            <person name="Morgado L.N."/>
            <person name="Niskanen T."/>
            <person name="Noordeloos M.E."/>
            <person name="Ohm R.A."/>
            <person name="Ortiz-Santana B."/>
            <person name="Ovrebo C."/>
            <person name="Racz N."/>
            <person name="Riley R."/>
            <person name="Savchenko A."/>
            <person name="Shiryaev A."/>
            <person name="Soop K."/>
            <person name="Spirin V."/>
            <person name="Szebenyi C."/>
            <person name="Tomsovsky M."/>
            <person name="Tulloss R.E."/>
            <person name="Uehling J."/>
            <person name="Grigoriev I.V."/>
            <person name="Vagvolgyi C."/>
            <person name="Papp T."/>
            <person name="Martin F.M."/>
            <person name="Miettinen O."/>
            <person name="Hibbett D.S."/>
            <person name="Nagy L.G."/>
        </authorList>
    </citation>
    <scope>NUCLEOTIDE SEQUENCE [LARGE SCALE GENOMIC DNA]</scope>
    <source>
        <strain evidence="1 2">NL-1719</strain>
    </source>
</reference>
<organism evidence="1 2">
    <name type="scientific">Pluteus cervinus</name>
    <dbReference type="NCBI Taxonomy" id="181527"/>
    <lineage>
        <taxon>Eukaryota</taxon>
        <taxon>Fungi</taxon>
        <taxon>Dikarya</taxon>
        <taxon>Basidiomycota</taxon>
        <taxon>Agaricomycotina</taxon>
        <taxon>Agaricomycetes</taxon>
        <taxon>Agaricomycetidae</taxon>
        <taxon>Agaricales</taxon>
        <taxon>Pluteineae</taxon>
        <taxon>Pluteaceae</taxon>
        <taxon>Pluteus</taxon>
    </lineage>
</organism>
<name>A0ACD3AI08_9AGAR</name>
<protein>
    <submittedName>
        <fullName evidence="1">Uncharacterized protein</fullName>
    </submittedName>
</protein>
<accession>A0ACD3AI08</accession>